<comment type="similarity">
    <text evidence="1 4">Belongs to the glycosyl hydrolase 26 family.</text>
</comment>
<evidence type="ECO:0000259" key="7">
    <source>
        <dbReference type="PROSITE" id="PS51764"/>
    </source>
</evidence>
<dbReference type="Proteomes" id="UP000675781">
    <property type="component" value="Unassembled WGS sequence"/>
</dbReference>
<dbReference type="Pfam" id="PF02156">
    <property type="entry name" value="Glyco_hydro_26"/>
    <property type="match status" value="1"/>
</dbReference>
<keyword evidence="6" id="KW-0732">Signal</keyword>
<dbReference type="GO" id="GO:0006080">
    <property type="term" value="P:substituted mannan metabolic process"/>
    <property type="evidence" value="ECO:0007669"/>
    <property type="project" value="InterPro"/>
</dbReference>
<keyword evidence="3 4" id="KW-0326">Glycosidase</keyword>
<dbReference type="PROSITE" id="PS51764">
    <property type="entry name" value="GH26"/>
    <property type="match status" value="1"/>
</dbReference>
<dbReference type="AlphaFoldDB" id="A0A941EY08"/>
<dbReference type="GO" id="GO:0016985">
    <property type="term" value="F:mannan endo-1,4-beta-mannosidase activity"/>
    <property type="evidence" value="ECO:0007669"/>
    <property type="project" value="InterPro"/>
</dbReference>
<feature type="active site" description="Nucleophile" evidence="4">
    <location>
        <position position="303"/>
    </location>
</feature>
<evidence type="ECO:0000256" key="6">
    <source>
        <dbReference type="SAM" id="SignalP"/>
    </source>
</evidence>
<dbReference type="InterPro" id="IPR017853">
    <property type="entry name" value="GH"/>
</dbReference>
<dbReference type="InterPro" id="IPR000805">
    <property type="entry name" value="Glyco_hydro_26"/>
</dbReference>
<evidence type="ECO:0000256" key="1">
    <source>
        <dbReference type="ARBA" id="ARBA00007754"/>
    </source>
</evidence>
<dbReference type="Gene3D" id="3.20.20.80">
    <property type="entry name" value="Glycosidases"/>
    <property type="match status" value="1"/>
</dbReference>
<organism evidence="8 9">
    <name type="scientific">Actinospica durhamensis</name>
    <dbReference type="NCBI Taxonomy" id="1508375"/>
    <lineage>
        <taxon>Bacteria</taxon>
        <taxon>Bacillati</taxon>
        <taxon>Actinomycetota</taxon>
        <taxon>Actinomycetes</taxon>
        <taxon>Catenulisporales</taxon>
        <taxon>Actinospicaceae</taxon>
        <taxon>Actinospica</taxon>
    </lineage>
</organism>
<evidence type="ECO:0000256" key="3">
    <source>
        <dbReference type="ARBA" id="ARBA00023295"/>
    </source>
</evidence>
<comment type="caution">
    <text evidence="8">The sequence shown here is derived from an EMBL/GenBank/DDBJ whole genome shotgun (WGS) entry which is preliminary data.</text>
</comment>
<evidence type="ECO:0000313" key="9">
    <source>
        <dbReference type="Proteomes" id="UP000675781"/>
    </source>
</evidence>
<dbReference type="EMBL" id="JAGSOG010000381">
    <property type="protein sequence ID" value="MBR7839121.1"/>
    <property type="molecule type" value="Genomic_DNA"/>
</dbReference>
<feature type="signal peptide" evidence="6">
    <location>
        <begin position="1"/>
        <end position="27"/>
    </location>
</feature>
<proteinExistence type="inferred from homology"/>
<keyword evidence="2 4" id="KW-0378">Hydrolase</keyword>
<name>A0A941EY08_9ACTN</name>
<evidence type="ECO:0000256" key="4">
    <source>
        <dbReference type="PROSITE-ProRule" id="PRU01100"/>
    </source>
</evidence>
<evidence type="ECO:0000256" key="2">
    <source>
        <dbReference type="ARBA" id="ARBA00022801"/>
    </source>
</evidence>
<protein>
    <recommendedName>
        <fullName evidence="7">GH26 domain-containing protein</fullName>
    </recommendedName>
</protein>
<accession>A0A941EY08</accession>
<evidence type="ECO:0000313" key="8">
    <source>
        <dbReference type="EMBL" id="MBR7839121.1"/>
    </source>
</evidence>
<dbReference type="PANTHER" id="PTHR40079:SF4">
    <property type="entry name" value="GH26 DOMAIN-CONTAINING PROTEIN-RELATED"/>
    <property type="match status" value="1"/>
</dbReference>
<gene>
    <name evidence="8" type="ORF">KDL01_38015</name>
</gene>
<evidence type="ECO:0000256" key="5">
    <source>
        <dbReference type="SAM" id="MobiDB-lite"/>
    </source>
</evidence>
<reference evidence="8" key="1">
    <citation type="submission" date="2021-04" db="EMBL/GenBank/DDBJ databases">
        <title>Genome based classification of Actinospica acidithermotolerans sp. nov., an actinobacterium isolated from an Indonesian hot spring.</title>
        <authorList>
            <person name="Kusuma A.B."/>
            <person name="Putra K.E."/>
            <person name="Nafisah S."/>
            <person name="Loh J."/>
            <person name="Nouioui I."/>
            <person name="Goodfellow M."/>
        </authorList>
    </citation>
    <scope>NUCLEOTIDE SEQUENCE</scope>
    <source>
        <strain evidence="8">CSCA 57</strain>
    </source>
</reference>
<feature type="region of interest" description="Disordered" evidence="5">
    <location>
        <begin position="45"/>
        <end position="80"/>
    </location>
</feature>
<keyword evidence="9" id="KW-1185">Reference proteome</keyword>
<dbReference type="InterPro" id="IPR022790">
    <property type="entry name" value="GH26_dom"/>
</dbReference>
<sequence>MLERTFTRALFAASAAATGLFLIFAYSHPVSDTSASASAAASASAGSTAPTSSAEAATGSASNATTPTHTAASSSTSVETQSTNATVNVSTLLDPTKKYLGIAQDGIPDDMTGLTKLSKEIGKTPNMVAYYVPWGQSLNQTWVLNLVNDGILPLIQFEPTTPSIADIAAGASDAYATTLAQTIKALNVPIVLSFGHEMNGNWYNWGTKGTSAADFVKAWRRIHDIFSKVGATNVIWLWDVNVTYPVPDIALEPLYPGNAYVNWVGLTGYYNTTPGGRSTFDTLFEPTMEQVRTFTEKPFLIAETGVSPSAEKPTEISNLFTGVQAHSDVLGFVWFNYDKSGANETDWMINSDPTSAATFAELAKASTWGFAITP</sequence>
<dbReference type="SUPFAM" id="SSF51445">
    <property type="entry name" value="(Trans)glycosidases"/>
    <property type="match status" value="1"/>
</dbReference>
<feature type="active site" description="Proton donor" evidence="4">
    <location>
        <position position="197"/>
    </location>
</feature>
<dbReference type="PANTHER" id="PTHR40079">
    <property type="entry name" value="MANNAN ENDO-1,4-BETA-MANNOSIDASE E-RELATED"/>
    <property type="match status" value="1"/>
</dbReference>
<feature type="domain" description="GH26" evidence="7">
    <location>
        <begin position="78"/>
        <end position="359"/>
    </location>
</feature>
<feature type="chain" id="PRO_5039061705" description="GH26 domain-containing protein" evidence="6">
    <location>
        <begin position="28"/>
        <end position="374"/>
    </location>
</feature>
<dbReference type="RefSeq" id="WP_212533562.1">
    <property type="nucleotide sequence ID" value="NZ_JAGSOG010000381.1"/>
</dbReference>